<evidence type="ECO:0000256" key="3">
    <source>
        <dbReference type="PROSITE-ProRule" id="PRU00023"/>
    </source>
</evidence>
<dbReference type="SUPFAM" id="SSF48403">
    <property type="entry name" value="Ankyrin repeat"/>
    <property type="match status" value="1"/>
</dbReference>
<dbReference type="SMART" id="SM00248">
    <property type="entry name" value="ANK"/>
    <property type="match status" value="3"/>
</dbReference>
<dbReference type="PANTHER" id="PTHR24198:SF165">
    <property type="entry name" value="ANKYRIN REPEAT-CONTAINING PROTEIN-RELATED"/>
    <property type="match status" value="1"/>
</dbReference>
<keyword evidence="1" id="KW-0677">Repeat</keyword>
<dbReference type="EMBL" id="JBJJXI010000100">
    <property type="protein sequence ID" value="KAL3393054.1"/>
    <property type="molecule type" value="Genomic_DNA"/>
</dbReference>
<evidence type="ECO:0008006" key="6">
    <source>
        <dbReference type="Google" id="ProtNLM"/>
    </source>
</evidence>
<keyword evidence="5" id="KW-1185">Reference proteome</keyword>
<protein>
    <recommendedName>
        <fullName evidence="6">Ankyrin repeat protein</fullName>
    </recommendedName>
</protein>
<gene>
    <name evidence="4" type="ORF">TKK_012328</name>
</gene>
<evidence type="ECO:0000313" key="5">
    <source>
        <dbReference type="Proteomes" id="UP001627154"/>
    </source>
</evidence>
<dbReference type="PANTHER" id="PTHR24198">
    <property type="entry name" value="ANKYRIN REPEAT AND PROTEIN KINASE DOMAIN-CONTAINING PROTEIN"/>
    <property type="match status" value="1"/>
</dbReference>
<accession>A0ABD2WK17</accession>
<dbReference type="Pfam" id="PF12796">
    <property type="entry name" value="Ank_2"/>
    <property type="match status" value="1"/>
</dbReference>
<dbReference type="Proteomes" id="UP001627154">
    <property type="component" value="Unassembled WGS sequence"/>
</dbReference>
<reference evidence="4 5" key="1">
    <citation type="journal article" date="2024" name="bioRxiv">
        <title>A reference genome for Trichogramma kaykai: A tiny desert-dwelling parasitoid wasp with competing sex-ratio distorters.</title>
        <authorList>
            <person name="Culotta J."/>
            <person name="Lindsey A.R."/>
        </authorList>
    </citation>
    <scope>NUCLEOTIDE SEQUENCE [LARGE SCALE GENOMIC DNA]</scope>
    <source>
        <strain evidence="4 5">KSX58</strain>
    </source>
</reference>
<name>A0ABD2WK17_9HYME</name>
<comment type="caution">
    <text evidence="4">The sequence shown here is derived from an EMBL/GenBank/DDBJ whole genome shotgun (WGS) entry which is preliminary data.</text>
</comment>
<organism evidence="4 5">
    <name type="scientific">Trichogramma kaykai</name>
    <dbReference type="NCBI Taxonomy" id="54128"/>
    <lineage>
        <taxon>Eukaryota</taxon>
        <taxon>Metazoa</taxon>
        <taxon>Ecdysozoa</taxon>
        <taxon>Arthropoda</taxon>
        <taxon>Hexapoda</taxon>
        <taxon>Insecta</taxon>
        <taxon>Pterygota</taxon>
        <taxon>Neoptera</taxon>
        <taxon>Endopterygota</taxon>
        <taxon>Hymenoptera</taxon>
        <taxon>Apocrita</taxon>
        <taxon>Proctotrupomorpha</taxon>
        <taxon>Chalcidoidea</taxon>
        <taxon>Trichogrammatidae</taxon>
        <taxon>Trichogramma</taxon>
    </lineage>
</organism>
<keyword evidence="2 3" id="KW-0040">ANK repeat</keyword>
<evidence type="ECO:0000256" key="2">
    <source>
        <dbReference type="ARBA" id="ARBA00023043"/>
    </source>
</evidence>
<dbReference type="PROSITE" id="PS50088">
    <property type="entry name" value="ANK_REPEAT"/>
    <property type="match status" value="1"/>
</dbReference>
<dbReference type="AlphaFoldDB" id="A0ABD2WK17"/>
<dbReference type="InterPro" id="IPR036770">
    <property type="entry name" value="Ankyrin_rpt-contain_sf"/>
</dbReference>
<feature type="repeat" description="ANK" evidence="3">
    <location>
        <begin position="179"/>
        <end position="211"/>
    </location>
</feature>
<evidence type="ECO:0000256" key="1">
    <source>
        <dbReference type="ARBA" id="ARBA00022737"/>
    </source>
</evidence>
<dbReference type="Gene3D" id="1.25.40.20">
    <property type="entry name" value="Ankyrin repeat-containing domain"/>
    <property type="match status" value="1"/>
</dbReference>
<evidence type="ECO:0000313" key="4">
    <source>
        <dbReference type="EMBL" id="KAL3393054.1"/>
    </source>
</evidence>
<dbReference type="InterPro" id="IPR002110">
    <property type="entry name" value="Ankyrin_rpt"/>
</dbReference>
<proteinExistence type="predicted"/>
<sequence length="466" mass="53470">MSNRGRRVNRRVNDSLTRLTQLKRTANLTTTEGKLEFLQQLYPIIENWHGRVPVLRRLFRAEVIDELLVLDYDENEYCRRSVSFLNFLVDLGYRVNARFDRNGWPILQRTTAIHHVARLTRFCHSSGLFMIYQPRYGANYRDETGFTHFHAACKHGFHRVVAEFVCYGGVDPDEPWTETGDTPLHLAIGHERKCVCMQLLRARADPNRANQAGETPLHLACRKNDDGAWMRLLLFENQLSGGPRLRIDARSVRLAVTSLKSAALDELLQQLGFAGWNDFVFPEAREFADCFAESRGGDDRFAARLAAAALGVNTICGNHGNARGVALTILKAFDDHGLLERSARAATSSSTRHELKEATSRIERVRKLELQDLVELRPSEAMRKSVKCSQYQELAYSSKIWMLPERLWEPCSLYLCEIIMTRLCRRWALESFIRMTRHELPLVCCKKILDDMTARELYHICLAGDL</sequence>
<dbReference type="Pfam" id="PF00023">
    <property type="entry name" value="Ank"/>
    <property type="match status" value="1"/>
</dbReference>